<dbReference type="InterPro" id="IPR011009">
    <property type="entry name" value="Kinase-like_dom_sf"/>
</dbReference>
<sequence>MLSAISCYVIKVLRSNTRRRAMERVASGRRQIGSYEVGRNLGQGRFSKVKFARHVDTGSPVAIKIIRKDPQGTVDKLIIQEISAMKLIKHPHVVSLFEVLASKQNVYLILEYVNGGELLDKIVRLRMGG</sequence>
<reference evidence="8" key="1">
    <citation type="submission" date="2021-01" db="EMBL/GenBank/DDBJ databases">
        <title>Adiantum capillus-veneris genome.</title>
        <authorList>
            <person name="Fang Y."/>
            <person name="Liao Q."/>
        </authorList>
    </citation>
    <scope>NUCLEOTIDE SEQUENCE</scope>
    <source>
        <strain evidence="8">H3</strain>
        <tissue evidence="8">Leaf</tissue>
    </source>
</reference>
<dbReference type="PROSITE" id="PS00107">
    <property type="entry name" value="PROTEIN_KINASE_ATP"/>
    <property type="match status" value="1"/>
</dbReference>
<evidence type="ECO:0000313" key="9">
    <source>
        <dbReference type="Proteomes" id="UP000886520"/>
    </source>
</evidence>
<evidence type="ECO:0000256" key="5">
    <source>
        <dbReference type="ARBA" id="ARBA00022840"/>
    </source>
</evidence>
<dbReference type="GO" id="GO:0007165">
    <property type="term" value="P:signal transduction"/>
    <property type="evidence" value="ECO:0007669"/>
    <property type="project" value="TreeGrafter"/>
</dbReference>
<dbReference type="SMART" id="SM00220">
    <property type="entry name" value="S_TKc"/>
    <property type="match status" value="1"/>
</dbReference>
<proteinExistence type="predicted"/>
<feature type="domain" description="Protein kinase" evidence="7">
    <location>
        <begin position="35"/>
        <end position="129"/>
    </location>
</feature>
<gene>
    <name evidence="8" type="ORF">GOP47_0025065</name>
</gene>
<dbReference type="AlphaFoldDB" id="A0A9D4U400"/>
<keyword evidence="3 6" id="KW-0547">Nucleotide-binding</keyword>
<dbReference type="PROSITE" id="PS50011">
    <property type="entry name" value="PROTEIN_KINASE_DOM"/>
    <property type="match status" value="1"/>
</dbReference>
<dbReference type="GO" id="GO:0004674">
    <property type="term" value="F:protein serine/threonine kinase activity"/>
    <property type="evidence" value="ECO:0007669"/>
    <property type="project" value="UniProtKB-KW"/>
</dbReference>
<evidence type="ECO:0000256" key="3">
    <source>
        <dbReference type="ARBA" id="ARBA00022741"/>
    </source>
</evidence>
<keyword evidence="2" id="KW-0808">Transferase</keyword>
<protein>
    <recommendedName>
        <fullName evidence="7">Protein kinase domain-containing protein</fullName>
    </recommendedName>
</protein>
<evidence type="ECO:0000256" key="2">
    <source>
        <dbReference type="ARBA" id="ARBA00022679"/>
    </source>
</evidence>
<evidence type="ECO:0000313" key="8">
    <source>
        <dbReference type="EMBL" id="KAI5060645.1"/>
    </source>
</evidence>
<evidence type="ECO:0000259" key="7">
    <source>
        <dbReference type="PROSITE" id="PS50011"/>
    </source>
</evidence>
<dbReference type="Gene3D" id="3.30.200.20">
    <property type="entry name" value="Phosphorylase Kinase, domain 1"/>
    <property type="match status" value="1"/>
</dbReference>
<accession>A0A9D4U400</accession>
<evidence type="ECO:0000256" key="4">
    <source>
        <dbReference type="ARBA" id="ARBA00022777"/>
    </source>
</evidence>
<dbReference type="EMBL" id="JABFUD020000024">
    <property type="protein sequence ID" value="KAI5060645.1"/>
    <property type="molecule type" value="Genomic_DNA"/>
</dbReference>
<dbReference type="GO" id="GO:0005524">
    <property type="term" value="F:ATP binding"/>
    <property type="evidence" value="ECO:0007669"/>
    <property type="project" value="UniProtKB-UniRule"/>
</dbReference>
<dbReference type="PANTHER" id="PTHR43895:SF123">
    <property type="entry name" value="NON-SPECIFIC SERINE_THREONINE PROTEIN KINASE"/>
    <property type="match status" value="1"/>
</dbReference>
<comment type="caution">
    <text evidence="8">The sequence shown here is derived from an EMBL/GenBank/DDBJ whole genome shotgun (WGS) entry which is preliminary data.</text>
</comment>
<evidence type="ECO:0000256" key="1">
    <source>
        <dbReference type="ARBA" id="ARBA00022527"/>
    </source>
</evidence>
<organism evidence="8 9">
    <name type="scientific">Adiantum capillus-veneris</name>
    <name type="common">Maidenhair fern</name>
    <dbReference type="NCBI Taxonomy" id="13818"/>
    <lineage>
        <taxon>Eukaryota</taxon>
        <taxon>Viridiplantae</taxon>
        <taxon>Streptophyta</taxon>
        <taxon>Embryophyta</taxon>
        <taxon>Tracheophyta</taxon>
        <taxon>Polypodiopsida</taxon>
        <taxon>Polypodiidae</taxon>
        <taxon>Polypodiales</taxon>
        <taxon>Pteridineae</taxon>
        <taxon>Pteridaceae</taxon>
        <taxon>Vittarioideae</taxon>
        <taxon>Adiantum</taxon>
    </lineage>
</organism>
<dbReference type="InterPro" id="IPR017441">
    <property type="entry name" value="Protein_kinase_ATP_BS"/>
</dbReference>
<evidence type="ECO:0000256" key="6">
    <source>
        <dbReference type="PROSITE-ProRule" id="PRU10141"/>
    </source>
</evidence>
<dbReference type="Pfam" id="PF00069">
    <property type="entry name" value="Pkinase"/>
    <property type="match status" value="1"/>
</dbReference>
<dbReference type="FunFam" id="3.30.200.20:FF:000003">
    <property type="entry name" value="Non-specific serine/threonine protein kinase"/>
    <property type="match status" value="1"/>
</dbReference>
<keyword evidence="9" id="KW-1185">Reference proteome</keyword>
<keyword evidence="1" id="KW-0723">Serine/threonine-protein kinase</keyword>
<dbReference type="PANTHER" id="PTHR43895">
    <property type="entry name" value="CALCIUM/CALMODULIN-DEPENDENT PROTEIN KINASE KINASE-RELATED"/>
    <property type="match status" value="1"/>
</dbReference>
<keyword evidence="4" id="KW-0418">Kinase</keyword>
<dbReference type="InterPro" id="IPR000719">
    <property type="entry name" value="Prot_kinase_dom"/>
</dbReference>
<dbReference type="SUPFAM" id="SSF56112">
    <property type="entry name" value="Protein kinase-like (PK-like)"/>
    <property type="match status" value="1"/>
</dbReference>
<keyword evidence="5 6" id="KW-0067">ATP-binding</keyword>
<feature type="binding site" evidence="6">
    <location>
        <position position="68"/>
    </location>
    <ligand>
        <name>ATP</name>
        <dbReference type="ChEBI" id="CHEBI:30616"/>
    </ligand>
</feature>
<name>A0A9D4U400_ADICA</name>
<dbReference type="Proteomes" id="UP000886520">
    <property type="component" value="Chromosome 24"/>
</dbReference>